<comment type="similarity">
    <text evidence="11">Belongs to the ubiquitin-conjugating enzyme family.</text>
</comment>
<dbReference type="InterPro" id="IPR000608">
    <property type="entry name" value="UBC"/>
</dbReference>
<dbReference type="GO" id="GO:0005634">
    <property type="term" value="C:nucleus"/>
    <property type="evidence" value="ECO:0007669"/>
    <property type="project" value="UniProtKB-SubCell"/>
</dbReference>
<dbReference type="InterPro" id="IPR016135">
    <property type="entry name" value="UBQ-conjugating_enzyme/RWD"/>
</dbReference>
<reference evidence="14" key="1">
    <citation type="submission" date="2021-01" db="EMBL/GenBank/DDBJ databases">
        <title>Adiantum capillus-veneris genome.</title>
        <authorList>
            <person name="Fang Y."/>
            <person name="Liao Q."/>
        </authorList>
    </citation>
    <scope>NUCLEOTIDE SEQUENCE</scope>
    <source>
        <strain evidence="14">H3</strain>
        <tissue evidence="14">Leaf</tissue>
    </source>
</reference>
<dbReference type="PROSITE" id="PS50127">
    <property type="entry name" value="UBC_2"/>
    <property type="match status" value="1"/>
</dbReference>
<feature type="active site" description="Glycyl thioester intermediate" evidence="10">
    <location>
        <position position="94"/>
    </location>
</feature>
<accession>A0A9D4UUG8</accession>
<keyword evidence="3" id="KW-0808">Transferase</keyword>
<evidence type="ECO:0000256" key="10">
    <source>
        <dbReference type="PROSITE-ProRule" id="PRU10133"/>
    </source>
</evidence>
<evidence type="ECO:0000256" key="7">
    <source>
        <dbReference type="ARBA" id="ARBA00023242"/>
    </source>
</evidence>
<feature type="domain" description="UBC core" evidence="13">
    <location>
        <begin position="5"/>
        <end position="158"/>
    </location>
</feature>
<evidence type="ECO:0000256" key="1">
    <source>
        <dbReference type="ARBA" id="ARBA00004123"/>
    </source>
</evidence>
<proteinExistence type="inferred from homology"/>
<dbReference type="CDD" id="cd23798">
    <property type="entry name" value="UBCc_UBE2I"/>
    <property type="match status" value="1"/>
</dbReference>
<dbReference type="PROSITE" id="PS00183">
    <property type="entry name" value="UBC_1"/>
    <property type="match status" value="1"/>
</dbReference>
<protein>
    <recommendedName>
        <fullName evidence="8">SUMO-conjugating enzyme UBC9</fullName>
    </recommendedName>
    <alternativeName>
        <fullName evidence="9">Ubiquitin carrier protein 9</fullName>
    </alternativeName>
</protein>
<dbReference type="GO" id="GO:0019787">
    <property type="term" value="F:ubiquitin-like protein transferase activity"/>
    <property type="evidence" value="ECO:0007669"/>
    <property type="project" value="UniProtKB-ARBA"/>
</dbReference>
<keyword evidence="5 11" id="KW-0833">Ubl conjugation pathway</keyword>
<dbReference type="FunFam" id="3.10.110.10:FF:000035">
    <property type="entry name" value="SUMO-conjugating enzyme ubc9"/>
    <property type="match status" value="1"/>
</dbReference>
<feature type="region of interest" description="Disordered" evidence="12">
    <location>
        <begin position="12"/>
        <end position="31"/>
    </location>
</feature>
<evidence type="ECO:0000256" key="2">
    <source>
        <dbReference type="ARBA" id="ARBA00004718"/>
    </source>
</evidence>
<dbReference type="Proteomes" id="UP000886520">
    <property type="component" value="Chromosome 11"/>
</dbReference>
<evidence type="ECO:0000256" key="9">
    <source>
        <dbReference type="ARBA" id="ARBA00044296"/>
    </source>
</evidence>
<dbReference type="GO" id="GO:0005524">
    <property type="term" value="F:ATP binding"/>
    <property type="evidence" value="ECO:0007669"/>
    <property type="project" value="UniProtKB-UniRule"/>
</dbReference>
<gene>
    <name evidence="14" type="ORF">GOP47_0011600</name>
</gene>
<dbReference type="InterPro" id="IPR050113">
    <property type="entry name" value="Ub_conjugating_enzyme"/>
</dbReference>
<dbReference type="SMART" id="SM00212">
    <property type="entry name" value="UBCc"/>
    <property type="match status" value="1"/>
</dbReference>
<evidence type="ECO:0000313" key="14">
    <source>
        <dbReference type="EMBL" id="KAI5073587.1"/>
    </source>
</evidence>
<evidence type="ECO:0000256" key="11">
    <source>
        <dbReference type="RuleBase" id="RU362109"/>
    </source>
</evidence>
<evidence type="ECO:0000259" key="13">
    <source>
        <dbReference type="PROSITE" id="PS50127"/>
    </source>
</evidence>
<organism evidence="14 15">
    <name type="scientific">Adiantum capillus-veneris</name>
    <name type="common">Maidenhair fern</name>
    <dbReference type="NCBI Taxonomy" id="13818"/>
    <lineage>
        <taxon>Eukaryota</taxon>
        <taxon>Viridiplantae</taxon>
        <taxon>Streptophyta</taxon>
        <taxon>Embryophyta</taxon>
        <taxon>Tracheophyta</taxon>
        <taxon>Polypodiopsida</taxon>
        <taxon>Polypodiidae</taxon>
        <taxon>Polypodiales</taxon>
        <taxon>Pteridineae</taxon>
        <taxon>Pteridaceae</taxon>
        <taxon>Vittarioideae</taxon>
        <taxon>Adiantum</taxon>
    </lineage>
</organism>
<dbReference type="GO" id="GO:0005694">
    <property type="term" value="C:chromosome"/>
    <property type="evidence" value="ECO:0007669"/>
    <property type="project" value="UniProtKB-ARBA"/>
</dbReference>
<evidence type="ECO:0000256" key="6">
    <source>
        <dbReference type="ARBA" id="ARBA00022840"/>
    </source>
</evidence>
<keyword evidence="7" id="KW-0539">Nucleus</keyword>
<evidence type="ECO:0000256" key="12">
    <source>
        <dbReference type="SAM" id="MobiDB-lite"/>
    </source>
</evidence>
<comment type="pathway">
    <text evidence="2">Protein modification; protein sumoylation.</text>
</comment>
<evidence type="ECO:0000313" key="15">
    <source>
        <dbReference type="Proteomes" id="UP000886520"/>
    </source>
</evidence>
<evidence type="ECO:0000256" key="5">
    <source>
        <dbReference type="ARBA" id="ARBA00022786"/>
    </source>
</evidence>
<dbReference type="OrthoDB" id="6600758at2759"/>
<sequence>MATGLAQARLAEERKSWRKSHPHGFVAKPEAQPDGSLNVMLWRCTIPGKEGTDWEGGSFPLSLQFSESYPTKPPVCAFPAGFFHPNVYQSGKVCLSIINEGDGWKPSISVKQILMGIQDLLDTPNPASPARHEAYLLFIKNKTAYKRKIVEQAKKYPSLP</sequence>
<evidence type="ECO:0000256" key="3">
    <source>
        <dbReference type="ARBA" id="ARBA00022679"/>
    </source>
</evidence>
<dbReference type="InterPro" id="IPR023313">
    <property type="entry name" value="UBQ-conjugating_AS"/>
</dbReference>
<dbReference type="SUPFAM" id="SSF54495">
    <property type="entry name" value="UBC-like"/>
    <property type="match status" value="1"/>
</dbReference>
<dbReference type="EMBL" id="JABFUD020000011">
    <property type="protein sequence ID" value="KAI5073587.1"/>
    <property type="molecule type" value="Genomic_DNA"/>
</dbReference>
<evidence type="ECO:0000256" key="4">
    <source>
        <dbReference type="ARBA" id="ARBA00022741"/>
    </source>
</evidence>
<keyword evidence="15" id="KW-1185">Reference proteome</keyword>
<evidence type="ECO:0000256" key="8">
    <source>
        <dbReference type="ARBA" id="ARBA00039165"/>
    </source>
</evidence>
<comment type="subcellular location">
    <subcellularLocation>
        <location evidence="1">Nucleus</location>
    </subcellularLocation>
</comment>
<dbReference type="AlphaFoldDB" id="A0A9D4UUG8"/>
<dbReference type="PANTHER" id="PTHR24067">
    <property type="entry name" value="UBIQUITIN-CONJUGATING ENZYME E2"/>
    <property type="match status" value="1"/>
</dbReference>
<comment type="caution">
    <text evidence="14">The sequence shown here is derived from an EMBL/GenBank/DDBJ whole genome shotgun (WGS) entry which is preliminary data.</text>
</comment>
<keyword evidence="6 11" id="KW-0067">ATP-binding</keyword>
<keyword evidence="4 11" id="KW-0547">Nucleotide-binding</keyword>
<dbReference type="Pfam" id="PF00179">
    <property type="entry name" value="UQ_con"/>
    <property type="match status" value="1"/>
</dbReference>
<name>A0A9D4UUG8_ADICA</name>
<dbReference type="Gene3D" id="3.10.110.10">
    <property type="entry name" value="Ubiquitin Conjugating Enzyme"/>
    <property type="match status" value="1"/>
</dbReference>